<sequence>QEVINLDILMREVLSGPQAHRTRAIIKRHMRLLLDSGSMRTTLQVAMGAEGYVELKQRLADQLVASALDSLADPRFSQERSGIIHDMVRVRLHALDSAGLQALLRPLLKRGTRFPALLCAALGGAAGGLLLMFVQMP</sequence>
<feature type="transmembrane region" description="Helical" evidence="1">
    <location>
        <begin position="114"/>
        <end position="134"/>
    </location>
</feature>
<evidence type="ECO:0008006" key="4">
    <source>
        <dbReference type="Google" id="ProtNLM"/>
    </source>
</evidence>
<keyword evidence="1" id="KW-1133">Transmembrane helix</keyword>
<keyword evidence="1" id="KW-0812">Transmembrane</keyword>
<protein>
    <recommendedName>
        <fullName evidence="4">DUF445 domain-containing protein</fullName>
    </recommendedName>
</protein>
<proteinExistence type="predicted"/>
<comment type="caution">
    <text evidence="2">The sequence shown here is derived from an EMBL/GenBank/DDBJ whole genome shotgun (WGS) entry which is preliminary data.</text>
</comment>
<accession>A0A2P6AQC3</accession>
<reference evidence="3" key="1">
    <citation type="submission" date="2018-02" db="EMBL/GenBank/DDBJ databases">
        <title>Genome sequencing of Solimonas sp. HR-BB.</title>
        <authorList>
            <person name="Lee Y."/>
            <person name="Jeon C.O."/>
        </authorList>
    </citation>
    <scope>NUCLEOTIDE SEQUENCE [LARGE SCALE GENOMIC DNA]</scope>
    <source>
        <strain evidence="3">HR-E</strain>
    </source>
</reference>
<dbReference type="RefSeq" id="WP_206389851.1">
    <property type="nucleotide sequence ID" value="NZ_PTQZ01000331.1"/>
</dbReference>
<evidence type="ECO:0000313" key="2">
    <source>
        <dbReference type="EMBL" id="PQA29166.1"/>
    </source>
</evidence>
<gene>
    <name evidence="2" type="ORF">C5O18_09665</name>
</gene>
<dbReference type="AlphaFoldDB" id="A0A2P6AQC3"/>
<feature type="non-terminal residue" evidence="2">
    <location>
        <position position="1"/>
    </location>
</feature>
<dbReference type="Proteomes" id="UP000243900">
    <property type="component" value="Unassembled WGS sequence"/>
</dbReference>
<dbReference type="EMBL" id="PTQZ01000331">
    <property type="protein sequence ID" value="PQA29166.1"/>
    <property type="molecule type" value="Genomic_DNA"/>
</dbReference>
<keyword evidence="1" id="KW-0472">Membrane</keyword>
<evidence type="ECO:0000256" key="1">
    <source>
        <dbReference type="SAM" id="Phobius"/>
    </source>
</evidence>
<keyword evidence="3" id="KW-1185">Reference proteome</keyword>
<evidence type="ECO:0000313" key="3">
    <source>
        <dbReference type="Proteomes" id="UP000243900"/>
    </source>
</evidence>
<name>A0A2P6AQC3_9GAMM</name>
<organism evidence="2 3">
    <name type="scientific">Amnimonas aquatica</name>
    <dbReference type="NCBI Taxonomy" id="2094561"/>
    <lineage>
        <taxon>Bacteria</taxon>
        <taxon>Pseudomonadati</taxon>
        <taxon>Pseudomonadota</taxon>
        <taxon>Gammaproteobacteria</taxon>
        <taxon>Moraxellales</taxon>
        <taxon>Moraxellaceae</taxon>
        <taxon>Amnimonas</taxon>
    </lineage>
</organism>